<dbReference type="InterPro" id="IPR011008">
    <property type="entry name" value="Dimeric_a/b-barrel"/>
</dbReference>
<dbReference type="Proteomes" id="UP001596119">
    <property type="component" value="Unassembled WGS sequence"/>
</dbReference>
<gene>
    <name evidence="1" type="ORF">ACFQH9_23515</name>
</gene>
<evidence type="ECO:0000313" key="2">
    <source>
        <dbReference type="Proteomes" id="UP001596119"/>
    </source>
</evidence>
<accession>A0ABW1IC24</accession>
<evidence type="ECO:0000313" key="1">
    <source>
        <dbReference type="EMBL" id="MFC5951241.1"/>
    </source>
</evidence>
<name>A0ABW1IC24_9PSEU</name>
<comment type="caution">
    <text evidence="1">The sequence shown here is derived from an EMBL/GenBank/DDBJ whole genome shotgun (WGS) entry which is preliminary data.</text>
</comment>
<dbReference type="SUPFAM" id="SSF54909">
    <property type="entry name" value="Dimeric alpha+beta barrel"/>
    <property type="match status" value="1"/>
</dbReference>
<sequence>MPYGRCVIYSFAGDEQEMIDKAKAGMLPIFKAQPGFLAYGCIVQDGKIVSTSAWESQSDAEAADDAARQWVKDNIDATVLERYVGEYAWLEFAQK</sequence>
<organism evidence="1 2">
    <name type="scientific">Pseudonocardia lutea</name>
    <dbReference type="NCBI Taxonomy" id="2172015"/>
    <lineage>
        <taxon>Bacteria</taxon>
        <taxon>Bacillati</taxon>
        <taxon>Actinomycetota</taxon>
        <taxon>Actinomycetes</taxon>
        <taxon>Pseudonocardiales</taxon>
        <taxon>Pseudonocardiaceae</taxon>
        <taxon>Pseudonocardia</taxon>
    </lineage>
</organism>
<reference evidence="2" key="1">
    <citation type="journal article" date="2019" name="Int. J. Syst. Evol. Microbiol.">
        <title>The Global Catalogue of Microorganisms (GCM) 10K type strain sequencing project: providing services to taxonomists for standard genome sequencing and annotation.</title>
        <authorList>
            <consortium name="The Broad Institute Genomics Platform"/>
            <consortium name="The Broad Institute Genome Sequencing Center for Infectious Disease"/>
            <person name="Wu L."/>
            <person name="Ma J."/>
        </authorList>
    </citation>
    <scope>NUCLEOTIDE SEQUENCE [LARGE SCALE GENOMIC DNA]</scope>
    <source>
        <strain evidence="2">CGMCC 4.7397</strain>
    </source>
</reference>
<protein>
    <recommendedName>
        <fullName evidence="3">ABM domain-containing protein</fullName>
    </recommendedName>
</protein>
<proteinExistence type="predicted"/>
<dbReference type="EMBL" id="JBHSQK010000067">
    <property type="protein sequence ID" value="MFC5951241.1"/>
    <property type="molecule type" value="Genomic_DNA"/>
</dbReference>
<keyword evidence="2" id="KW-1185">Reference proteome</keyword>
<evidence type="ECO:0008006" key="3">
    <source>
        <dbReference type="Google" id="ProtNLM"/>
    </source>
</evidence>
<dbReference type="RefSeq" id="WP_379569006.1">
    <property type="nucleotide sequence ID" value="NZ_JBHSQK010000067.1"/>
</dbReference>